<reference evidence="3 4" key="1">
    <citation type="submission" date="2020-12" db="EMBL/GenBank/DDBJ databases">
        <authorList>
            <person name="Awala S.I."/>
            <person name="Gwak J.-H."/>
            <person name="Kim S.-J."/>
            <person name="Rhee S.-K."/>
        </authorList>
    </citation>
    <scope>NUCLEOTIDE SEQUENCE [LARGE SCALE GENOMIC DNA]</scope>
    <source>
        <strain evidence="3 4">IT5</strain>
    </source>
</reference>
<keyword evidence="1" id="KW-0472">Membrane</keyword>
<dbReference type="Pfam" id="PF09835">
    <property type="entry name" value="DUF2062"/>
    <property type="match status" value="1"/>
</dbReference>
<dbReference type="InterPro" id="IPR018639">
    <property type="entry name" value="DUF2062"/>
</dbReference>
<dbReference type="RefSeq" id="WP_206845255.1">
    <property type="nucleotide sequence ID" value="NZ_CP065956.1"/>
</dbReference>
<gene>
    <name evidence="3" type="ORF">EM20IM_07320</name>
</gene>
<feature type="transmembrane region" description="Helical" evidence="1">
    <location>
        <begin position="140"/>
        <end position="163"/>
    </location>
</feature>
<accession>A0ABX7PU17</accession>
<evidence type="ECO:0000313" key="3">
    <source>
        <dbReference type="EMBL" id="QSR86305.1"/>
    </source>
</evidence>
<dbReference type="PANTHER" id="PTHR40547">
    <property type="entry name" value="SLL0298 PROTEIN"/>
    <property type="match status" value="1"/>
</dbReference>
<feature type="transmembrane region" description="Helical" evidence="1">
    <location>
        <begin position="43"/>
        <end position="71"/>
    </location>
</feature>
<feature type="domain" description="DUF2062" evidence="2">
    <location>
        <begin position="26"/>
        <end position="173"/>
    </location>
</feature>
<organism evidence="3 4">
    <name type="scientific">Candidatus Methylacidiphilum infernorum</name>
    <dbReference type="NCBI Taxonomy" id="511746"/>
    <lineage>
        <taxon>Bacteria</taxon>
        <taxon>Pseudomonadati</taxon>
        <taxon>Verrucomicrobiota</taxon>
        <taxon>Methylacidiphilae</taxon>
        <taxon>Methylacidiphilales</taxon>
        <taxon>Methylacidiphilaceae</taxon>
        <taxon>Methylacidiphilum (ex Ratnadevi et al. 2023)</taxon>
    </lineage>
</organism>
<keyword evidence="4" id="KW-1185">Reference proteome</keyword>
<dbReference type="PANTHER" id="PTHR40547:SF1">
    <property type="entry name" value="SLL0298 PROTEIN"/>
    <property type="match status" value="1"/>
</dbReference>
<evidence type="ECO:0000256" key="1">
    <source>
        <dbReference type="SAM" id="Phobius"/>
    </source>
</evidence>
<evidence type="ECO:0000259" key="2">
    <source>
        <dbReference type="Pfam" id="PF09835"/>
    </source>
</evidence>
<keyword evidence="1" id="KW-0812">Transmembrane</keyword>
<dbReference type="Proteomes" id="UP000663088">
    <property type="component" value="Chromosome"/>
</dbReference>
<protein>
    <submittedName>
        <fullName evidence="3">DUF2062 domain-containing protein</fullName>
    </submittedName>
</protein>
<keyword evidence="1" id="KW-1133">Transmembrane helix</keyword>
<sequence length="191" mass="21687">MEKSSQAIPEQQIKKKNFFSFFTHHFEKSHKALRKLPVSAHSIALGFAIGVFYGFTPFWGFKTILAILSAALTRVSKVAAAIGVAAHDIILPFVPGLMWLEYKIGLMLLGTDAHQYKKILPKFQHLELRQLISWKELYHIVWPMFIGSLVIGLPAALVSYLVIFKSIKKYQDTQKIEEELNQDLTPTNSKS</sequence>
<dbReference type="EMBL" id="CP065956">
    <property type="protein sequence ID" value="QSR86305.1"/>
    <property type="molecule type" value="Genomic_DNA"/>
</dbReference>
<evidence type="ECO:0000313" key="4">
    <source>
        <dbReference type="Proteomes" id="UP000663088"/>
    </source>
</evidence>
<name>A0ABX7PU17_9BACT</name>
<feature type="transmembrane region" description="Helical" evidence="1">
    <location>
        <begin position="78"/>
        <end position="100"/>
    </location>
</feature>
<proteinExistence type="predicted"/>